<dbReference type="GO" id="GO:0006357">
    <property type="term" value="P:regulation of transcription by RNA polymerase II"/>
    <property type="evidence" value="ECO:0007669"/>
    <property type="project" value="TreeGrafter"/>
</dbReference>
<keyword evidence="2" id="KW-0479">Metal-binding</keyword>
<keyword evidence="9" id="KW-0175">Coiled coil</keyword>
<reference evidence="11" key="1">
    <citation type="journal article" date="2020" name="Fungal Divers.">
        <title>Resolving the Mortierellaceae phylogeny through synthesis of multi-gene phylogenetics and phylogenomics.</title>
        <authorList>
            <person name="Vandepol N."/>
            <person name="Liber J."/>
            <person name="Desiro A."/>
            <person name="Na H."/>
            <person name="Kennedy M."/>
            <person name="Barry K."/>
            <person name="Grigoriev I.V."/>
            <person name="Miller A.N."/>
            <person name="O'Donnell K."/>
            <person name="Stajich J.E."/>
            <person name="Bonito G."/>
        </authorList>
    </citation>
    <scope>NUCLEOTIDE SEQUENCE</scope>
    <source>
        <strain evidence="11">NVP1</strain>
    </source>
</reference>
<dbReference type="PANTHER" id="PTHR46179:SF13">
    <property type="entry name" value="C2H2-TYPE DOMAIN-CONTAINING PROTEIN"/>
    <property type="match status" value="1"/>
</dbReference>
<feature type="coiled-coil region" evidence="9">
    <location>
        <begin position="205"/>
        <end position="232"/>
    </location>
</feature>
<keyword evidence="5" id="KW-0805">Transcription regulation</keyword>
<keyword evidence="7" id="KW-0539">Nucleus</keyword>
<evidence type="ECO:0000256" key="5">
    <source>
        <dbReference type="ARBA" id="ARBA00023015"/>
    </source>
</evidence>
<dbReference type="PROSITE" id="PS00028">
    <property type="entry name" value="ZINC_FINGER_C2H2_1"/>
    <property type="match status" value="3"/>
</dbReference>
<protein>
    <recommendedName>
        <fullName evidence="10">C2H2-type domain-containing protein</fullName>
    </recommendedName>
</protein>
<dbReference type="PROSITE" id="PS50157">
    <property type="entry name" value="ZINC_FINGER_C2H2_2"/>
    <property type="match status" value="1"/>
</dbReference>
<evidence type="ECO:0000256" key="7">
    <source>
        <dbReference type="ARBA" id="ARBA00023242"/>
    </source>
</evidence>
<keyword evidence="3 8" id="KW-0863">Zinc-finger</keyword>
<feature type="domain" description="C2H2-type" evidence="10">
    <location>
        <begin position="4"/>
        <end position="32"/>
    </location>
</feature>
<proteinExistence type="predicted"/>
<dbReference type="InterPro" id="IPR051061">
    <property type="entry name" value="Zinc_finger_trans_reg"/>
</dbReference>
<dbReference type="AlphaFoldDB" id="A0A9P5SL19"/>
<sequence length="505" mass="57672">MATHQCDLCKHICKNAGRLKSHSRDYHDGEAGRITALPCPRPNCNSRNMTRSGYRKHLKTHAVKDIQELGYALDEQTLTADELAAFGPVREVETNVQEEEEEEGQVDMCPFCGKELPSLITLANHLVHHLRQRTEALIKMDQNTIEEEMDVVEIIEIIPGIRYGAYKDYDVTSTPPPPSHGYQENGCQQNSCVQSGNSSWNTRTIQEFEAEVAQLSQELEQEDRRTTQARAKEDLTRVTGSANTAEFVLSFLEPVESTDFKDKEEELCHKLYGSEGSLKSHYYDSHDGKSERITRIECPLEGCTASFEGRAAFNYHCKRHAEKWEHQPQSTPCGWSRLSLDLARELEMFDCERFDIEFTHDENEEEFHHPSDLFSTLDESKVQDDMLAQAPLHDRKALMESTLDSDVDFMRARLGTFAESYTPTNDVALNEYFSSLLERSCSSSWLSSRGVPTVSPPLMPEDILIQDQEHPSLETMLHQVRDHLSMVTDPELEAIYRILFQEDLD</sequence>
<dbReference type="GO" id="GO:0005634">
    <property type="term" value="C:nucleus"/>
    <property type="evidence" value="ECO:0007669"/>
    <property type="project" value="UniProtKB-SubCell"/>
</dbReference>
<evidence type="ECO:0000256" key="4">
    <source>
        <dbReference type="ARBA" id="ARBA00022833"/>
    </source>
</evidence>
<dbReference type="PANTHER" id="PTHR46179">
    <property type="entry name" value="ZINC FINGER PROTEIN"/>
    <property type="match status" value="1"/>
</dbReference>
<evidence type="ECO:0000256" key="9">
    <source>
        <dbReference type="SAM" id="Coils"/>
    </source>
</evidence>
<evidence type="ECO:0000256" key="2">
    <source>
        <dbReference type="ARBA" id="ARBA00022723"/>
    </source>
</evidence>
<keyword evidence="6" id="KW-0804">Transcription</keyword>
<evidence type="ECO:0000256" key="1">
    <source>
        <dbReference type="ARBA" id="ARBA00004123"/>
    </source>
</evidence>
<keyword evidence="12" id="KW-1185">Reference proteome</keyword>
<evidence type="ECO:0000256" key="6">
    <source>
        <dbReference type="ARBA" id="ARBA00023163"/>
    </source>
</evidence>
<dbReference type="SMART" id="SM00355">
    <property type="entry name" value="ZnF_C2H2"/>
    <property type="match status" value="5"/>
</dbReference>
<evidence type="ECO:0000259" key="10">
    <source>
        <dbReference type="PROSITE" id="PS50157"/>
    </source>
</evidence>
<dbReference type="GO" id="GO:0008270">
    <property type="term" value="F:zinc ion binding"/>
    <property type="evidence" value="ECO:0007669"/>
    <property type="project" value="UniProtKB-KW"/>
</dbReference>
<accession>A0A9P5SL19</accession>
<evidence type="ECO:0000256" key="3">
    <source>
        <dbReference type="ARBA" id="ARBA00022771"/>
    </source>
</evidence>
<gene>
    <name evidence="11" type="ORF">BG006_006849</name>
</gene>
<dbReference type="EMBL" id="JAAAUY010000416">
    <property type="protein sequence ID" value="KAF9330185.1"/>
    <property type="molecule type" value="Genomic_DNA"/>
</dbReference>
<organism evidence="11 12">
    <name type="scientific">Podila minutissima</name>
    <dbReference type="NCBI Taxonomy" id="64525"/>
    <lineage>
        <taxon>Eukaryota</taxon>
        <taxon>Fungi</taxon>
        <taxon>Fungi incertae sedis</taxon>
        <taxon>Mucoromycota</taxon>
        <taxon>Mortierellomycotina</taxon>
        <taxon>Mortierellomycetes</taxon>
        <taxon>Mortierellales</taxon>
        <taxon>Mortierellaceae</taxon>
        <taxon>Podila</taxon>
    </lineage>
</organism>
<name>A0A9P5SL19_9FUNG</name>
<dbReference type="InterPro" id="IPR013087">
    <property type="entry name" value="Znf_C2H2_type"/>
</dbReference>
<evidence type="ECO:0000313" key="12">
    <source>
        <dbReference type="Proteomes" id="UP000696485"/>
    </source>
</evidence>
<evidence type="ECO:0000256" key="8">
    <source>
        <dbReference type="PROSITE-ProRule" id="PRU00042"/>
    </source>
</evidence>
<comment type="caution">
    <text evidence="11">The sequence shown here is derived from an EMBL/GenBank/DDBJ whole genome shotgun (WGS) entry which is preliminary data.</text>
</comment>
<comment type="subcellular location">
    <subcellularLocation>
        <location evidence="1">Nucleus</location>
    </subcellularLocation>
</comment>
<dbReference type="Proteomes" id="UP000696485">
    <property type="component" value="Unassembled WGS sequence"/>
</dbReference>
<evidence type="ECO:0000313" key="11">
    <source>
        <dbReference type="EMBL" id="KAF9330185.1"/>
    </source>
</evidence>
<keyword evidence="4" id="KW-0862">Zinc</keyword>